<organism evidence="1 2">
    <name type="scientific">Candidatus Marsarchaeota G1 archaeon BE_D</name>
    <dbReference type="NCBI Taxonomy" id="1978156"/>
    <lineage>
        <taxon>Archaea</taxon>
        <taxon>Candidatus Marsarchaeota</taxon>
        <taxon>Candidatus Marsarchaeota group 1</taxon>
    </lineage>
</organism>
<dbReference type="Proteomes" id="UP000240569">
    <property type="component" value="Unassembled WGS sequence"/>
</dbReference>
<proteinExistence type="predicted"/>
<evidence type="ECO:0008006" key="3">
    <source>
        <dbReference type="Google" id="ProtNLM"/>
    </source>
</evidence>
<comment type="caution">
    <text evidence="1">The sequence shown here is derived from an EMBL/GenBank/DDBJ whole genome shotgun (WGS) entry which is preliminary data.</text>
</comment>
<reference evidence="1 2" key="1">
    <citation type="submission" date="2017-04" db="EMBL/GenBank/DDBJ databases">
        <title>Novel microbial lineages endemic to geothermal iron-oxide mats fill important gaps in the evolutionary history of Archaea.</title>
        <authorList>
            <person name="Jay Z.J."/>
            <person name="Beam J.P."/>
            <person name="Dlakic M."/>
            <person name="Rusch D.B."/>
            <person name="Kozubal M.A."/>
            <person name="Inskeep W.P."/>
        </authorList>
    </citation>
    <scope>NUCLEOTIDE SEQUENCE [LARGE SCALE GENOMIC DNA]</scope>
    <source>
        <strain evidence="1">BE_D</strain>
    </source>
</reference>
<protein>
    <recommendedName>
        <fullName evidence="3">HTH cro/C1-type domain-containing protein</fullName>
    </recommendedName>
</protein>
<evidence type="ECO:0000313" key="1">
    <source>
        <dbReference type="EMBL" id="PSN82129.1"/>
    </source>
</evidence>
<evidence type="ECO:0000313" key="2">
    <source>
        <dbReference type="Proteomes" id="UP000240569"/>
    </source>
</evidence>
<name>A0A2R6A6Y6_9ARCH</name>
<sequence length="91" mass="10258">MIEELTKKKVFATKTINTSNPKTDLEKGSIMKVAEKVGISQPTLTKALKVVEKGTPEVQKAVEKGELSVKRAYELWRDWFEAESDIKSLFS</sequence>
<gene>
    <name evidence="1" type="ORF">B9Q02_12085</name>
</gene>
<dbReference type="Gene3D" id="1.10.10.2830">
    <property type="match status" value="1"/>
</dbReference>
<dbReference type="SUPFAM" id="SSF109709">
    <property type="entry name" value="KorB DNA-binding domain-like"/>
    <property type="match status" value="1"/>
</dbReference>
<accession>A0A2R6A6Y6</accession>
<dbReference type="EMBL" id="NEXD01000178">
    <property type="protein sequence ID" value="PSN82129.1"/>
    <property type="molecule type" value="Genomic_DNA"/>
</dbReference>
<dbReference type="AlphaFoldDB" id="A0A2R6A6Y6"/>